<keyword evidence="2" id="KW-1185">Reference proteome</keyword>
<dbReference type="HOGENOM" id="CLU_3103796_0_0_6"/>
<accession>C9Y5S0</accession>
<evidence type="ECO:0000313" key="1">
    <source>
        <dbReference type="EMBL" id="CBA34715.1"/>
    </source>
</evidence>
<evidence type="ECO:0000313" key="2">
    <source>
        <dbReference type="Proteomes" id="UP000002069"/>
    </source>
</evidence>
<name>C9Y5S0_CROTZ</name>
<dbReference type="KEGG" id="ctu:Ctu_3p00100"/>
<dbReference type="AlphaFoldDB" id="C9Y5S0"/>
<protein>
    <submittedName>
        <fullName evidence="1">Uncharacterized protein</fullName>
    </submittedName>
</protein>
<proteinExistence type="predicted"/>
<geneLocation type="plasmid" evidence="1 2">
    <name>pCTU3</name>
</geneLocation>
<reference evidence="1 2" key="1">
    <citation type="journal article" date="2010" name="J. Bacteriol.">
        <title>Complete Genome Sequence of Cronobacter turicensis LMG 23827, a foodborne pathogen causing deaths in neonates.</title>
        <authorList>
            <person name="Stephan R."/>
            <person name="Lehner A."/>
            <person name="Tischler P."/>
            <person name="Rattei T."/>
        </authorList>
    </citation>
    <scope>NUCLEOTIDE SEQUENCE [LARGE SCALE GENOMIC DNA]</scope>
    <source>
        <strain evidence="2">DSM 18703 / CCUG 55852 / LMG 23827 / z3032</strain>
        <plasmid evidence="1 2">pCTU3</plasmid>
    </source>
</reference>
<sequence>MASIFLSALYKPLPAEPADGLHRPICRKKGCQPELTAPYKGARGNAIQHLL</sequence>
<gene>
    <name evidence="1" type="ordered locus">Ctu_3p00100</name>
</gene>
<organism evidence="1 2">
    <name type="scientific">Cronobacter turicensis (strain DSM 18703 / CCUG 55852 / LMG 23827 / z3032)</name>
    <dbReference type="NCBI Taxonomy" id="693216"/>
    <lineage>
        <taxon>Bacteria</taxon>
        <taxon>Pseudomonadati</taxon>
        <taxon>Pseudomonadota</taxon>
        <taxon>Gammaproteobacteria</taxon>
        <taxon>Enterobacterales</taxon>
        <taxon>Enterobacteriaceae</taxon>
        <taxon>Cronobacter</taxon>
    </lineage>
</organism>
<dbReference type="EMBL" id="FN543096">
    <property type="protein sequence ID" value="CBA34715.1"/>
    <property type="molecule type" value="Genomic_DNA"/>
</dbReference>
<reference evidence="2" key="2">
    <citation type="journal article" date="2011" name="J. Bacteriol.">
        <title>Complete genome sequence of Cronobacter turicensis LMG 23827, a food-borne pathogen causing deaths in neonates.</title>
        <authorList>
            <person name="Stephan R."/>
            <person name="Lehner A."/>
            <person name="Tischler P."/>
            <person name="Rattei T."/>
        </authorList>
    </citation>
    <scope>NUCLEOTIDE SEQUENCE [LARGE SCALE GENOMIC DNA]</scope>
    <source>
        <plasmid evidence="2">pCTU3</plasmid>
    </source>
</reference>
<keyword evidence="1" id="KW-0614">Plasmid</keyword>
<dbReference type="Proteomes" id="UP000002069">
    <property type="component" value="Plasmid pCTU3"/>
</dbReference>